<dbReference type="Proteomes" id="UP000249299">
    <property type="component" value="Unassembled WGS sequence"/>
</dbReference>
<gene>
    <name evidence="1" type="ORF">CH339_21935</name>
</gene>
<dbReference type="EMBL" id="NPEV01000074">
    <property type="protein sequence ID" value="RAI24605.1"/>
    <property type="molecule type" value="Genomic_DNA"/>
</dbReference>
<comment type="caution">
    <text evidence="1">The sequence shown here is derived from an EMBL/GenBank/DDBJ whole genome shotgun (WGS) entry which is preliminary data.</text>
</comment>
<organism evidence="1 2">
    <name type="scientific">Rhodobium orientis</name>
    <dbReference type="NCBI Taxonomy" id="34017"/>
    <lineage>
        <taxon>Bacteria</taxon>
        <taxon>Pseudomonadati</taxon>
        <taxon>Pseudomonadota</taxon>
        <taxon>Alphaproteobacteria</taxon>
        <taxon>Hyphomicrobiales</taxon>
        <taxon>Rhodobiaceae</taxon>
        <taxon>Rhodobium</taxon>
    </lineage>
</organism>
<protein>
    <submittedName>
        <fullName evidence="1">Uncharacterized protein</fullName>
    </submittedName>
</protein>
<proteinExistence type="predicted"/>
<accession>A0A327JER5</accession>
<keyword evidence="2" id="KW-1185">Reference proteome</keyword>
<reference evidence="1 2" key="1">
    <citation type="submission" date="2017-07" db="EMBL/GenBank/DDBJ databases">
        <title>Draft Genome Sequences of Select Purple Nonsulfur Bacteria.</title>
        <authorList>
            <person name="Lasarre B."/>
            <person name="Mckinlay J.B."/>
        </authorList>
    </citation>
    <scope>NUCLEOTIDE SEQUENCE [LARGE SCALE GENOMIC DNA]</scope>
    <source>
        <strain evidence="1 2">DSM 11290</strain>
    </source>
</reference>
<dbReference type="AlphaFoldDB" id="A0A327JER5"/>
<sequence>MLFFQGSSVSKELAFDVGVEDVEPGIGLPDRKPIDIFGFYTGMKGDAVLARIKAMPIAPDESPFIGMAQLQYARDTYLAVANVRTEDKDSRGKLVVLLSSNASGNQLVGIYRDLHFRKGREAGTAGYLGAIEEKYGKSSVTEERGSETELLYGYRDGEKLRADTKADLCNLSLGSAMSALSSGATGRSSGRVFQEVRNNAKHENRCSAMIRIILHHPPTNTGRFNPNSVKSVQISFIDADRAFLAYQRDVAAQKELQERALDAPLPEGTGKPKL</sequence>
<evidence type="ECO:0000313" key="1">
    <source>
        <dbReference type="EMBL" id="RAI24605.1"/>
    </source>
</evidence>
<dbReference type="RefSeq" id="WP_111436571.1">
    <property type="nucleotide sequence ID" value="NZ_JACIGG010000040.1"/>
</dbReference>
<name>A0A327JER5_9HYPH</name>
<evidence type="ECO:0000313" key="2">
    <source>
        <dbReference type="Proteomes" id="UP000249299"/>
    </source>
</evidence>